<evidence type="ECO:0000256" key="11">
    <source>
        <dbReference type="SAM" id="MobiDB-lite"/>
    </source>
</evidence>
<dbReference type="EC" id="3.1.4.3" evidence="3"/>
<comment type="subcellular location">
    <subcellularLocation>
        <location evidence="1">Secreted</location>
        <location evidence="1">Cell wall</location>
    </subcellularLocation>
</comment>
<evidence type="ECO:0000256" key="10">
    <source>
        <dbReference type="ARBA" id="ARBA00048421"/>
    </source>
</evidence>
<evidence type="ECO:0000256" key="9">
    <source>
        <dbReference type="ARBA" id="ARBA00023088"/>
    </source>
</evidence>
<evidence type="ECO:0000256" key="8">
    <source>
        <dbReference type="ARBA" id="ARBA00023026"/>
    </source>
</evidence>
<dbReference type="PROSITE" id="PS50847">
    <property type="entry name" value="GRAM_POS_ANCHORING"/>
    <property type="match status" value="1"/>
</dbReference>
<gene>
    <name evidence="15" type="ORF">O1G21_36060</name>
</gene>
<dbReference type="PROSITE" id="PS51318">
    <property type="entry name" value="TAT"/>
    <property type="match status" value="1"/>
</dbReference>
<evidence type="ECO:0000256" key="4">
    <source>
        <dbReference type="ARBA" id="ARBA00022512"/>
    </source>
</evidence>
<keyword evidence="12" id="KW-1133">Transmembrane helix</keyword>
<dbReference type="RefSeq" id="WP_270149745.1">
    <property type="nucleotide sequence ID" value="NZ_CP115450.1"/>
</dbReference>
<keyword evidence="9" id="KW-0572">Peptidoglycan-anchor</keyword>
<evidence type="ECO:0000259" key="14">
    <source>
        <dbReference type="PROSITE" id="PS50847"/>
    </source>
</evidence>
<keyword evidence="12" id="KW-0472">Membrane</keyword>
<dbReference type="InterPro" id="IPR006311">
    <property type="entry name" value="TAT_signal"/>
</dbReference>
<evidence type="ECO:0000256" key="12">
    <source>
        <dbReference type="SAM" id="Phobius"/>
    </source>
</evidence>
<evidence type="ECO:0000313" key="15">
    <source>
        <dbReference type="EMBL" id="WBP90753.1"/>
    </source>
</evidence>
<feature type="domain" description="Gram-positive cocci surface proteins LPxTG" evidence="14">
    <location>
        <begin position="569"/>
        <end position="607"/>
    </location>
</feature>
<dbReference type="NCBIfam" id="NF041528">
    <property type="entry name" value="strep_LAETG"/>
    <property type="match status" value="1"/>
</dbReference>
<evidence type="ECO:0000256" key="2">
    <source>
        <dbReference type="ARBA" id="ARBA00009717"/>
    </source>
</evidence>
<feature type="compositionally biased region" description="Low complexity" evidence="11">
    <location>
        <begin position="536"/>
        <end position="566"/>
    </location>
</feature>
<keyword evidence="6 13" id="KW-0732">Signal</keyword>
<dbReference type="PANTHER" id="PTHR31956:SF1">
    <property type="entry name" value="NON-SPECIFIC PHOSPHOLIPASE C1"/>
    <property type="match status" value="1"/>
</dbReference>
<feature type="signal peptide" evidence="13">
    <location>
        <begin position="1"/>
        <end position="34"/>
    </location>
</feature>
<dbReference type="InterPro" id="IPR007312">
    <property type="entry name" value="Phosphoesterase"/>
</dbReference>
<evidence type="ECO:0000313" key="16">
    <source>
        <dbReference type="Proteomes" id="UP001212821"/>
    </source>
</evidence>
<keyword evidence="7" id="KW-0378">Hydrolase</keyword>
<organism evidence="15 16">
    <name type="scientific">Kitasatospora cathayae</name>
    <dbReference type="NCBI Taxonomy" id="3004092"/>
    <lineage>
        <taxon>Bacteria</taxon>
        <taxon>Bacillati</taxon>
        <taxon>Actinomycetota</taxon>
        <taxon>Actinomycetes</taxon>
        <taxon>Kitasatosporales</taxon>
        <taxon>Streptomycetaceae</taxon>
        <taxon>Kitasatospora</taxon>
    </lineage>
</organism>
<reference evidence="16" key="1">
    <citation type="submission" date="2022-12" db="EMBL/GenBank/DDBJ databases">
        <authorList>
            <person name="Mo P."/>
        </authorList>
    </citation>
    <scope>NUCLEOTIDE SEQUENCE [LARGE SCALE GENOMIC DNA]</scope>
    <source>
        <strain evidence="16">HUAS 3-15</strain>
    </source>
</reference>
<feature type="region of interest" description="Disordered" evidence="11">
    <location>
        <begin position="86"/>
        <end position="108"/>
    </location>
</feature>
<keyword evidence="16" id="KW-1185">Reference proteome</keyword>
<dbReference type="Proteomes" id="UP001212821">
    <property type="component" value="Chromosome"/>
</dbReference>
<dbReference type="InterPro" id="IPR019931">
    <property type="entry name" value="LPXTG_anchor"/>
</dbReference>
<dbReference type="NCBIfam" id="TIGR01167">
    <property type="entry name" value="LPXTG_anchor"/>
    <property type="match status" value="1"/>
</dbReference>
<dbReference type="Gene3D" id="3.40.720.10">
    <property type="entry name" value="Alkaline Phosphatase, subunit A"/>
    <property type="match status" value="1"/>
</dbReference>
<dbReference type="Pfam" id="PF04185">
    <property type="entry name" value="Phosphoesterase"/>
    <property type="match status" value="1"/>
</dbReference>
<keyword evidence="4" id="KW-0134">Cell wall</keyword>
<keyword evidence="12" id="KW-0812">Transmembrane</keyword>
<feature type="transmembrane region" description="Helical" evidence="12">
    <location>
        <begin position="581"/>
        <end position="599"/>
    </location>
</feature>
<dbReference type="EMBL" id="CP115450">
    <property type="protein sequence ID" value="WBP90753.1"/>
    <property type="molecule type" value="Genomic_DNA"/>
</dbReference>
<evidence type="ECO:0000256" key="6">
    <source>
        <dbReference type="ARBA" id="ARBA00022729"/>
    </source>
</evidence>
<name>A0ABY7QDC1_9ACTN</name>
<accession>A0ABY7QDC1</accession>
<dbReference type="PANTHER" id="PTHR31956">
    <property type="entry name" value="NON-SPECIFIC PHOSPHOLIPASE C4-RELATED"/>
    <property type="match status" value="1"/>
</dbReference>
<comment type="catalytic activity">
    <reaction evidence="10">
        <text>a 1,2-diacyl-sn-glycero-3-phosphocholine + H2O = phosphocholine + a 1,2-diacyl-sn-glycerol + H(+)</text>
        <dbReference type="Rhea" id="RHEA:10604"/>
        <dbReference type="ChEBI" id="CHEBI:15377"/>
        <dbReference type="ChEBI" id="CHEBI:15378"/>
        <dbReference type="ChEBI" id="CHEBI:17815"/>
        <dbReference type="ChEBI" id="CHEBI:57643"/>
        <dbReference type="ChEBI" id="CHEBI:295975"/>
        <dbReference type="EC" id="3.1.4.3"/>
    </reaction>
    <physiologicalReaction direction="left-to-right" evidence="10">
        <dbReference type="Rhea" id="RHEA:10605"/>
    </physiologicalReaction>
</comment>
<sequence>MHAVPTRNRWLRYGAGLIGAASLAAFGGAPAAFAADGTQTATPIKHLVVIFQENVSFDHYFGTYPNAANTADDKVKFTAKPDTPKVDGLSDDLLHKNPNRNNPQRLGPAQAVTCDQDHTYKDEQLAFDGGKMDKFVEHTDVESCKPPMYTAPGLVMDYYDGNTVTGYWNYAQRFAMSDNSFGTNYGPSTPGAINLVSGQLHGGYPVDPKTGQQTTDAYVVASPDAKGIGTVINDPDPGYDDCSNPKHNQLVMTGKNIGDLLNEKGVSWGWFQGGFKPTGTKDGKAACESAHDNIAGVSQTDYNPHHEPFQYYKSTANPKHLAPKNVDEIGHDGQANHQYDLTDFDAALQHGNLPAVSYLKAANYQDGHAGYSDPLDEQHFVVDTLNKVQKSKDWASTAVVIAYDDSDGWYDHKFAEPVNGSRDAANDSLSGPGQCGKDAGWGGYADRCGFGPRLPLLVASPYAKSNFVDHTQTDQTSILRFVEDNWKTGRIGDYSFDEHAGSIEGMFDFKNPQSATLILDPTTGQPVGGDTPSGQPTGSSATTPAGSATSTDGSTAVAGATSSVSGPPLAETGADSNTGPIAAGAVALLAVGGGAVFLARRKRGRRA</sequence>
<dbReference type="InterPro" id="IPR017850">
    <property type="entry name" value="Alkaline_phosphatase_core_sf"/>
</dbReference>
<keyword evidence="5" id="KW-0964">Secreted</keyword>
<feature type="chain" id="PRO_5045740567" description="phospholipase C" evidence="13">
    <location>
        <begin position="35"/>
        <end position="607"/>
    </location>
</feature>
<comment type="similarity">
    <text evidence="2">Belongs to the bacterial phospholipase C family.</text>
</comment>
<evidence type="ECO:0000256" key="13">
    <source>
        <dbReference type="SAM" id="SignalP"/>
    </source>
</evidence>
<evidence type="ECO:0000256" key="5">
    <source>
        <dbReference type="ARBA" id="ARBA00022525"/>
    </source>
</evidence>
<keyword evidence="8" id="KW-0843">Virulence</keyword>
<feature type="region of interest" description="Disordered" evidence="11">
    <location>
        <begin position="516"/>
        <end position="578"/>
    </location>
</feature>
<dbReference type="CDD" id="cd16013">
    <property type="entry name" value="AcpA"/>
    <property type="match status" value="1"/>
</dbReference>
<evidence type="ECO:0000256" key="1">
    <source>
        <dbReference type="ARBA" id="ARBA00004191"/>
    </source>
</evidence>
<proteinExistence type="inferred from homology"/>
<evidence type="ECO:0000256" key="7">
    <source>
        <dbReference type="ARBA" id="ARBA00022801"/>
    </source>
</evidence>
<protein>
    <recommendedName>
        <fullName evidence="3">phospholipase C</fullName>
        <ecNumber evidence="3">3.1.4.3</ecNumber>
    </recommendedName>
</protein>
<evidence type="ECO:0000256" key="3">
    <source>
        <dbReference type="ARBA" id="ARBA00012018"/>
    </source>
</evidence>